<proteinExistence type="predicted"/>
<dbReference type="EMBL" id="CACRXK020034425">
    <property type="protein sequence ID" value="CAB4044279.1"/>
    <property type="molecule type" value="Genomic_DNA"/>
</dbReference>
<feature type="non-terminal residue" evidence="2">
    <location>
        <position position="1"/>
    </location>
</feature>
<accession>A0A7D9KCK5</accession>
<protein>
    <submittedName>
        <fullName evidence="2">Uncharacterized protein</fullName>
    </submittedName>
</protein>
<feature type="compositionally biased region" description="Basic and acidic residues" evidence="1">
    <location>
        <begin position="29"/>
        <end position="44"/>
    </location>
</feature>
<dbReference type="Proteomes" id="UP001152795">
    <property type="component" value="Unassembled WGS sequence"/>
</dbReference>
<evidence type="ECO:0000256" key="1">
    <source>
        <dbReference type="SAM" id="MobiDB-lite"/>
    </source>
</evidence>
<evidence type="ECO:0000313" key="2">
    <source>
        <dbReference type="EMBL" id="CAB4044279.1"/>
    </source>
</evidence>
<evidence type="ECO:0000313" key="3">
    <source>
        <dbReference type="Proteomes" id="UP001152795"/>
    </source>
</evidence>
<comment type="caution">
    <text evidence="2">The sequence shown here is derived from an EMBL/GenBank/DDBJ whole genome shotgun (WGS) entry which is preliminary data.</text>
</comment>
<feature type="non-terminal residue" evidence="2">
    <location>
        <position position="121"/>
    </location>
</feature>
<keyword evidence="3" id="KW-1185">Reference proteome</keyword>
<dbReference type="AlphaFoldDB" id="A0A7D9KCK5"/>
<feature type="region of interest" description="Disordered" evidence="1">
    <location>
        <begin position="29"/>
        <end position="48"/>
    </location>
</feature>
<organism evidence="2 3">
    <name type="scientific">Paramuricea clavata</name>
    <name type="common">Red gorgonian</name>
    <name type="synonym">Violescent sea-whip</name>
    <dbReference type="NCBI Taxonomy" id="317549"/>
    <lineage>
        <taxon>Eukaryota</taxon>
        <taxon>Metazoa</taxon>
        <taxon>Cnidaria</taxon>
        <taxon>Anthozoa</taxon>
        <taxon>Octocorallia</taxon>
        <taxon>Malacalcyonacea</taxon>
        <taxon>Plexauridae</taxon>
        <taxon>Paramuricea</taxon>
    </lineage>
</organism>
<reference evidence="2" key="1">
    <citation type="submission" date="2020-04" db="EMBL/GenBank/DDBJ databases">
        <authorList>
            <person name="Alioto T."/>
            <person name="Alioto T."/>
            <person name="Gomez Garrido J."/>
        </authorList>
    </citation>
    <scope>NUCLEOTIDE SEQUENCE</scope>
    <source>
        <strain evidence="2">A484AB</strain>
    </source>
</reference>
<dbReference type="OrthoDB" id="6090131at2759"/>
<name>A0A7D9KCK5_PARCT</name>
<sequence length="121" mass="14415">IVEELENQQHFISNQAENLLSQTVSRLEEEINSSDRRPNKRVLEDSEDDMEFEINNKRARLQHLKTNKVAVKERMARRLFHKWKRSLRSQRGKGQGRYRIDRGAESAINDILYEQSKAHNR</sequence>
<gene>
    <name evidence="2" type="ORF">PACLA_8A023312</name>
</gene>